<dbReference type="Pfam" id="PF00366">
    <property type="entry name" value="Ribosomal_S17"/>
    <property type="match status" value="1"/>
</dbReference>
<evidence type="ECO:0000313" key="8">
    <source>
        <dbReference type="Proteomes" id="UP000789831"/>
    </source>
</evidence>
<evidence type="ECO:0000256" key="3">
    <source>
        <dbReference type="ARBA" id="ARBA00022946"/>
    </source>
</evidence>
<evidence type="ECO:0000256" key="5">
    <source>
        <dbReference type="ARBA" id="ARBA00023274"/>
    </source>
</evidence>
<dbReference type="InterPro" id="IPR000218">
    <property type="entry name" value="Ribosomal_uL14"/>
</dbReference>
<dbReference type="AlphaFoldDB" id="A0A9N9HMI8"/>
<dbReference type="GO" id="GO:1990904">
    <property type="term" value="C:ribonucleoprotein complex"/>
    <property type="evidence" value="ECO:0007669"/>
    <property type="project" value="UniProtKB-KW"/>
</dbReference>
<evidence type="ECO:0000313" key="7">
    <source>
        <dbReference type="EMBL" id="CAG8695899.1"/>
    </source>
</evidence>
<dbReference type="PRINTS" id="PR00973">
    <property type="entry name" value="RIBOSOMALS17"/>
</dbReference>
<dbReference type="GO" id="GO:0005840">
    <property type="term" value="C:ribosome"/>
    <property type="evidence" value="ECO:0007669"/>
    <property type="project" value="UniProtKB-KW"/>
</dbReference>
<dbReference type="InterPro" id="IPR012340">
    <property type="entry name" value="NA-bd_OB-fold"/>
</dbReference>
<keyword evidence="3" id="KW-0809">Transit peptide</keyword>
<dbReference type="EMBL" id="CAJVPL010016545">
    <property type="protein sequence ID" value="CAG8695899.1"/>
    <property type="molecule type" value="Genomic_DNA"/>
</dbReference>
<keyword evidence="8" id="KW-1185">Reference proteome</keyword>
<reference evidence="7" key="1">
    <citation type="submission" date="2021-06" db="EMBL/GenBank/DDBJ databases">
        <authorList>
            <person name="Kallberg Y."/>
            <person name="Tangrot J."/>
            <person name="Rosling A."/>
        </authorList>
    </citation>
    <scope>NUCLEOTIDE SEQUENCE</scope>
    <source>
        <strain evidence="7">MT106</strain>
    </source>
</reference>
<sequence>LKNAKTATVELVFNKLHPKYHKPIKSKKKIQAHNEENQLQLGDKVVIKSSRPYSATKRFLSILSVADNSGAKKILVIRCLGGSNRRYGRIGDLVKATVKKADPHASIKKSQINYAVLVKEDGKEPVGTRIFVPLLAEFDQ</sequence>
<evidence type="ECO:0000256" key="2">
    <source>
        <dbReference type="ARBA" id="ARBA00010745"/>
    </source>
</evidence>
<dbReference type="InterPro" id="IPR036853">
    <property type="entry name" value="Ribosomal_uL14_sf"/>
</dbReference>
<dbReference type="GO" id="GO:0006412">
    <property type="term" value="P:translation"/>
    <property type="evidence" value="ECO:0007669"/>
    <property type="project" value="InterPro"/>
</dbReference>
<organism evidence="7 8">
    <name type="scientific">Ambispora gerdemannii</name>
    <dbReference type="NCBI Taxonomy" id="144530"/>
    <lineage>
        <taxon>Eukaryota</taxon>
        <taxon>Fungi</taxon>
        <taxon>Fungi incertae sedis</taxon>
        <taxon>Mucoromycota</taxon>
        <taxon>Glomeromycotina</taxon>
        <taxon>Glomeromycetes</taxon>
        <taxon>Archaeosporales</taxon>
        <taxon>Ambisporaceae</taxon>
        <taxon>Ambispora</taxon>
    </lineage>
</organism>
<gene>
    <name evidence="7" type="ORF">AGERDE_LOCUS13270</name>
</gene>
<dbReference type="Gene3D" id="2.40.150.20">
    <property type="entry name" value="Ribosomal protein L14"/>
    <property type="match status" value="1"/>
</dbReference>
<dbReference type="SMART" id="SM01374">
    <property type="entry name" value="Ribosomal_L14"/>
    <property type="match status" value="1"/>
</dbReference>
<dbReference type="SUPFAM" id="SSF50249">
    <property type="entry name" value="Nucleic acid-binding proteins"/>
    <property type="match status" value="1"/>
</dbReference>
<evidence type="ECO:0000256" key="6">
    <source>
        <dbReference type="ARBA" id="ARBA00035308"/>
    </source>
</evidence>
<dbReference type="CDD" id="cd00337">
    <property type="entry name" value="Ribosomal_uL14"/>
    <property type="match status" value="1"/>
</dbReference>
<keyword evidence="4" id="KW-0689">Ribosomal protein</keyword>
<dbReference type="PANTHER" id="PTHR10744:SF7">
    <property type="entry name" value="SMALL RIBOSOMAL SUBUNIT PROTEIN US17C"/>
    <property type="match status" value="1"/>
</dbReference>
<proteinExistence type="inferred from homology"/>
<dbReference type="Gene3D" id="2.40.50.140">
    <property type="entry name" value="Nucleic acid-binding proteins"/>
    <property type="match status" value="1"/>
</dbReference>
<dbReference type="OrthoDB" id="274765at2759"/>
<evidence type="ECO:0000256" key="1">
    <source>
        <dbReference type="ARBA" id="ARBA00010254"/>
    </source>
</evidence>
<comment type="similarity">
    <text evidence="2">Belongs to the universal ribosomal protein uL14 family.</text>
</comment>
<dbReference type="CDD" id="cd00364">
    <property type="entry name" value="Ribosomal_uS17"/>
    <property type="match status" value="1"/>
</dbReference>
<dbReference type="GO" id="GO:0003735">
    <property type="term" value="F:structural constituent of ribosome"/>
    <property type="evidence" value="ECO:0007669"/>
    <property type="project" value="InterPro"/>
</dbReference>
<dbReference type="InterPro" id="IPR000266">
    <property type="entry name" value="Ribosomal_uS17"/>
</dbReference>
<protein>
    <recommendedName>
        <fullName evidence="6">30S ribosomal protein S17, chloroplastic</fullName>
    </recommendedName>
</protein>
<dbReference type="SUPFAM" id="SSF50193">
    <property type="entry name" value="Ribosomal protein L14"/>
    <property type="match status" value="1"/>
</dbReference>
<evidence type="ECO:0000256" key="4">
    <source>
        <dbReference type="ARBA" id="ARBA00022980"/>
    </source>
</evidence>
<dbReference type="Pfam" id="PF00238">
    <property type="entry name" value="Ribosomal_L14"/>
    <property type="match status" value="1"/>
</dbReference>
<dbReference type="Proteomes" id="UP000789831">
    <property type="component" value="Unassembled WGS sequence"/>
</dbReference>
<accession>A0A9N9HMI8</accession>
<keyword evidence="5" id="KW-0687">Ribonucleoprotein</keyword>
<name>A0A9N9HMI8_9GLOM</name>
<comment type="caution">
    <text evidence="7">The sequence shown here is derived from an EMBL/GenBank/DDBJ whole genome shotgun (WGS) entry which is preliminary data.</text>
</comment>
<feature type="non-terminal residue" evidence="7">
    <location>
        <position position="140"/>
    </location>
</feature>
<dbReference type="PANTHER" id="PTHR10744">
    <property type="entry name" value="40S RIBOSOMAL PROTEIN S11 FAMILY MEMBER"/>
    <property type="match status" value="1"/>
</dbReference>
<comment type="similarity">
    <text evidence="1">Belongs to the universal ribosomal protein uS17 family.</text>
</comment>